<dbReference type="PANTHER" id="PTHR12224">
    <property type="entry name" value="BETA-1,4-MANNOSYL-GLYCOPROTEIN BETA-1,4-N-ACETYLGLUCOSAMINYL-TRANSFERASE"/>
    <property type="match status" value="1"/>
</dbReference>
<evidence type="ECO:0000313" key="4">
    <source>
        <dbReference type="Proteomes" id="UP000821853"/>
    </source>
</evidence>
<dbReference type="AlphaFoldDB" id="A0A9J6H2X8"/>
<feature type="region of interest" description="Disordered" evidence="1">
    <location>
        <begin position="478"/>
        <end position="504"/>
    </location>
</feature>
<dbReference type="OrthoDB" id="6474464at2759"/>
<gene>
    <name evidence="3" type="ORF">HPB48_020753</name>
</gene>
<protein>
    <submittedName>
        <fullName evidence="3">Uncharacterized protein</fullName>
    </submittedName>
</protein>
<feature type="transmembrane region" description="Helical" evidence="2">
    <location>
        <begin position="39"/>
        <end position="58"/>
    </location>
</feature>
<comment type="caution">
    <text evidence="3">The sequence shown here is derived from an EMBL/GenBank/DDBJ whole genome shotgun (WGS) entry which is preliminary data.</text>
</comment>
<organism evidence="3 4">
    <name type="scientific">Haemaphysalis longicornis</name>
    <name type="common">Bush tick</name>
    <dbReference type="NCBI Taxonomy" id="44386"/>
    <lineage>
        <taxon>Eukaryota</taxon>
        <taxon>Metazoa</taxon>
        <taxon>Ecdysozoa</taxon>
        <taxon>Arthropoda</taxon>
        <taxon>Chelicerata</taxon>
        <taxon>Arachnida</taxon>
        <taxon>Acari</taxon>
        <taxon>Parasitiformes</taxon>
        <taxon>Ixodida</taxon>
        <taxon>Ixodoidea</taxon>
        <taxon>Ixodidae</taxon>
        <taxon>Haemaphysalinae</taxon>
        <taxon>Haemaphysalis</taxon>
    </lineage>
</organism>
<proteinExistence type="predicted"/>
<evidence type="ECO:0000256" key="2">
    <source>
        <dbReference type="SAM" id="Phobius"/>
    </source>
</evidence>
<keyword evidence="2" id="KW-0812">Transmembrane</keyword>
<evidence type="ECO:0000313" key="3">
    <source>
        <dbReference type="EMBL" id="KAH9381361.1"/>
    </source>
</evidence>
<dbReference type="PANTHER" id="PTHR12224:SF0">
    <property type="entry name" value="BETA-1,4-MANNOSYL-GLYCOPROTEIN 4-BETA-N-ACETYLGLUCOSAMINYLTRANSFERASE"/>
    <property type="match status" value="1"/>
</dbReference>
<dbReference type="EMBL" id="JABSTR010000011">
    <property type="protein sequence ID" value="KAH9381361.1"/>
    <property type="molecule type" value="Genomic_DNA"/>
</dbReference>
<dbReference type="Proteomes" id="UP000821853">
    <property type="component" value="Chromosome 9"/>
</dbReference>
<reference evidence="3 4" key="1">
    <citation type="journal article" date="2020" name="Cell">
        <title>Large-Scale Comparative Analyses of Tick Genomes Elucidate Their Genetic Diversity and Vector Capacities.</title>
        <authorList>
            <consortium name="Tick Genome and Microbiome Consortium (TIGMIC)"/>
            <person name="Jia N."/>
            <person name="Wang J."/>
            <person name="Shi W."/>
            <person name="Du L."/>
            <person name="Sun Y."/>
            <person name="Zhan W."/>
            <person name="Jiang J.F."/>
            <person name="Wang Q."/>
            <person name="Zhang B."/>
            <person name="Ji P."/>
            <person name="Bell-Sakyi L."/>
            <person name="Cui X.M."/>
            <person name="Yuan T.T."/>
            <person name="Jiang B.G."/>
            <person name="Yang W.F."/>
            <person name="Lam T.T."/>
            <person name="Chang Q.C."/>
            <person name="Ding S.J."/>
            <person name="Wang X.J."/>
            <person name="Zhu J.G."/>
            <person name="Ruan X.D."/>
            <person name="Zhao L."/>
            <person name="Wei J.T."/>
            <person name="Ye R.Z."/>
            <person name="Que T.C."/>
            <person name="Du C.H."/>
            <person name="Zhou Y.H."/>
            <person name="Cheng J.X."/>
            <person name="Dai P.F."/>
            <person name="Guo W.B."/>
            <person name="Han X.H."/>
            <person name="Huang E.J."/>
            <person name="Li L.F."/>
            <person name="Wei W."/>
            <person name="Gao Y.C."/>
            <person name="Liu J.Z."/>
            <person name="Shao H.Z."/>
            <person name="Wang X."/>
            <person name="Wang C.C."/>
            <person name="Yang T.C."/>
            <person name="Huo Q.B."/>
            <person name="Li W."/>
            <person name="Chen H.Y."/>
            <person name="Chen S.E."/>
            <person name="Zhou L.G."/>
            <person name="Ni X.B."/>
            <person name="Tian J.H."/>
            <person name="Sheng Y."/>
            <person name="Liu T."/>
            <person name="Pan Y.S."/>
            <person name="Xia L.Y."/>
            <person name="Li J."/>
            <person name="Zhao F."/>
            <person name="Cao W.C."/>
        </authorList>
    </citation>
    <scope>NUCLEOTIDE SEQUENCE [LARGE SCALE GENOMIC DNA]</scope>
    <source>
        <strain evidence="3">HaeL-2018</strain>
    </source>
</reference>
<evidence type="ECO:0000256" key="1">
    <source>
        <dbReference type="SAM" id="MobiDB-lite"/>
    </source>
</evidence>
<sequence length="504" mass="56129">MDNLPPRRSVCDARSSDGVKRSRPFELSLPAWCYSPRRFRILVGSIVAINAVFLLLAVNSNTGSRVRRSGALWTELCQHCGDGGHARDASYRDIAADIFHLPLLENVDMSAHYYPLASSHGGAAAGGKWCFVRGSASPAESEKAGKCLCASAYYGADCGIPQVVWNSSFLEAGRRQGAWVRRRVKPRRLISVATVTSPDQLDFLRLQMAYLGPIVDVFVIADTTNRMLAEIQRAFGGRDDYARIVYLPLKDVKEPSTRPEDVLQLLFWKRLSDFRLDDLLVWSDVSTVPLAEALLFLKLYEGFSEPVYLNVREVAYSFLWEPKRDPSVKSAQKQTGPFVSSFAVLSVLCHYNLSCATPPVAAAFPPTKLENFAKHHGWTVEGWSLGSSAEPSGWNCQNCVVFPDSASEFPENYMNGTQVTKPEWLDVLTRKLSERGFSRRDVRPVMDSDTRYLAPRILLENPGSLWYLAPLSMRDNGNSSMKSGVGSDVKAKEQQLLEEKSVAR</sequence>
<dbReference type="GO" id="GO:0003830">
    <property type="term" value="F:beta-1,4-mannosylglycoprotein 4-beta-N-acetylglucosaminyltransferase activity"/>
    <property type="evidence" value="ECO:0007669"/>
    <property type="project" value="InterPro"/>
</dbReference>
<keyword evidence="2" id="KW-1133">Transmembrane helix</keyword>
<dbReference type="VEuPathDB" id="VectorBase:HLOH_055279"/>
<accession>A0A9J6H2X8</accession>
<feature type="compositionally biased region" description="Basic and acidic residues" evidence="1">
    <location>
        <begin position="489"/>
        <end position="504"/>
    </location>
</feature>
<keyword evidence="4" id="KW-1185">Reference proteome</keyword>
<keyword evidence="2" id="KW-0472">Membrane</keyword>
<name>A0A9J6H2X8_HAELO</name>
<dbReference type="InterPro" id="IPR006813">
    <property type="entry name" value="Glyco_trans_17"/>
</dbReference>
<dbReference type="GO" id="GO:0006044">
    <property type="term" value="P:N-acetylglucosamine metabolic process"/>
    <property type="evidence" value="ECO:0007669"/>
    <property type="project" value="TreeGrafter"/>
</dbReference>
<dbReference type="GO" id="GO:0016020">
    <property type="term" value="C:membrane"/>
    <property type="evidence" value="ECO:0007669"/>
    <property type="project" value="InterPro"/>
</dbReference>